<proteinExistence type="predicted"/>
<name>A0A132C0Y8_9RHOB</name>
<accession>A0A132C0Y8</accession>
<protein>
    <submittedName>
        <fullName evidence="1">Uncharacterized protein</fullName>
    </submittedName>
</protein>
<gene>
    <name evidence="1" type="ORF">TRIHO_08640</name>
</gene>
<dbReference type="Proteomes" id="UP000068382">
    <property type="component" value="Unassembled WGS sequence"/>
</dbReference>
<dbReference type="EMBL" id="LPUY01000023">
    <property type="protein sequence ID" value="KUP94251.1"/>
    <property type="molecule type" value="Genomic_DNA"/>
</dbReference>
<organism evidence="1 2">
    <name type="scientific">Tritonibacter horizontis</name>
    <dbReference type="NCBI Taxonomy" id="1768241"/>
    <lineage>
        <taxon>Bacteria</taxon>
        <taxon>Pseudomonadati</taxon>
        <taxon>Pseudomonadota</taxon>
        <taxon>Alphaproteobacteria</taxon>
        <taxon>Rhodobacterales</taxon>
        <taxon>Paracoccaceae</taxon>
        <taxon>Tritonibacter</taxon>
    </lineage>
</organism>
<reference evidence="1 2" key="1">
    <citation type="submission" date="2015-12" db="EMBL/GenBank/DDBJ databases">
        <title>Genome sequence of the marine Rhodobacteraceae strain O3.65, Candidatus Tritonibacter horizontis.</title>
        <authorList>
            <person name="Poehlein A."/>
            <person name="Giebel H.A."/>
            <person name="Voget S."/>
            <person name="Brinkhoff T."/>
        </authorList>
    </citation>
    <scope>NUCLEOTIDE SEQUENCE [LARGE SCALE GENOMIC DNA]</scope>
    <source>
        <strain evidence="1 2">O3.65</strain>
    </source>
</reference>
<sequence>MGPAIRGRGLFKCDLEVEPGGLSGDGIGIGPSEAVASGGQQLVDQVIEQEALGGFGGVGAEGPGAFALADGIPGPDGIVIQGGHFHHRHGDGAVGRGDTGPVAIAQAVGAHQFCRHIKRVVAMDLAQPGVLAAPGVIHGHRPLGEGIDRKARVALRVGLVPDRQRCHGVLDAGAQVVGGLALAVAFGGQLEFAQRFDVELEQVGLRGVEQAKIDCPVLIGHVPGFVIAGLFGDVFDEKAAVVDIPLELVRIGVPPPGGRAVAAKPCQRADAWLALVVDDVIGVVLVFRAAVCVGEAGQLHAVGKIDQHRLKPAHVAIRRHHRPADRIRRAVRLADRAIQQRDAVVPLQIGGVGQDQVGIGDHFGGIGVGVDEMRDHVVAVLVGVGQHLHHAAGVHRGIPRHVGHIEEQRVDLVGIAGMGVGDHHMHQPVAGHRVFPGEGLVDARRAAVIQQGQMFRPLHKAQVWPIQRFARCHAAMGGRMSGGGFGVGRFEAKAAGDLDRAQQDLQHMQGAAGLKPVGMGGDTAHRMHGDRAAPHGPMCFTAKIGPFAVQLERLVKGDAGDFGGDGADTGRGNAAACGDRFGRVFVREILICHQTEDGDMGDIADLEMAAEVGAHAVHVEGRQLAGLAVDHQRRAVVVAQEQAIVGAVLVLVHQHGRVGVAGKIVEVDLARFHQHMHQRQDEQPIGAGRDADPVIRHRVIAGADRVDANHPCAACLDLANAHLDRVAVVILGDAEQQEQLGVVPIGLAEFPEGTTHGVDPGGGHIDRAEPAMRRVVAGAKVLRPEAGEGLRLIATGEERQLFRVVLAQGFQPALGDV</sequence>
<comment type="caution">
    <text evidence="1">The sequence shown here is derived from an EMBL/GenBank/DDBJ whole genome shotgun (WGS) entry which is preliminary data.</text>
</comment>
<dbReference type="AlphaFoldDB" id="A0A132C0Y8"/>
<keyword evidence="2" id="KW-1185">Reference proteome</keyword>
<evidence type="ECO:0000313" key="2">
    <source>
        <dbReference type="Proteomes" id="UP000068382"/>
    </source>
</evidence>
<evidence type="ECO:0000313" key="1">
    <source>
        <dbReference type="EMBL" id="KUP94251.1"/>
    </source>
</evidence>